<evidence type="ECO:0000256" key="5">
    <source>
        <dbReference type="ARBA" id="ARBA00022723"/>
    </source>
</evidence>
<keyword evidence="6 9" id="KW-0863">Zinc-finger</keyword>
<dbReference type="GO" id="GO:0061630">
    <property type="term" value="F:ubiquitin protein ligase activity"/>
    <property type="evidence" value="ECO:0007669"/>
    <property type="project" value="UniProtKB-EC"/>
</dbReference>
<dbReference type="Pfam" id="PF07714">
    <property type="entry name" value="PK_Tyr_Ser-Thr"/>
    <property type="match status" value="1"/>
</dbReference>
<dbReference type="EMBL" id="JACMSC010000016">
    <property type="protein sequence ID" value="KAG6483252.1"/>
    <property type="molecule type" value="Genomic_DNA"/>
</dbReference>
<dbReference type="PROSITE" id="PS50966">
    <property type="entry name" value="ZF_SWIM"/>
    <property type="match status" value="1"/>
</dbReference>
<dbReference type="Gene3D" id="3.30.200.20">
    <property type="entry name" value="Phosphorylase Kinase, domain 1"/>
    <property type="match status" value="1"/>
</dbReference>
<dbReference type="SMART" id="SM00220">
    <property type="entry name" value="S_TKc"/>
    <property type="match status" value="1"/>
</dbReference>
<organism evidence="14 15">
    <name type="scientific">Zingiber officinale</name>
    <name type="common">Ginger</name>
    <name type="synonym">Amomum zingiber</name>
    <dbReference type="NCBI Taxonomy" id="94328"/>
    <lineage>
        <taxon>Eukaryota</taxon>
        <taxon>Viridiplantae</taxon>
        <taxon>Streptophyta</taxon>
        <taxon>Embryophyta</taxon>
        <taxon>Tracheophyta</taxon>
        <taxon>Spermatophyta</taxon>
        <taxon>Magnoliopsida</taxon>
        <taxon>Liliopsida</taxon>
        <taxon>Zingiberales</taxon>
        <taxon>Zingiberaceae</taxon>
        <taxon>Zingiber</taxon>
    </lineage>
</organism>
<dbReference type="InterPro" id="IPR000719">
    <property type="entry name" value="Prot_kinase_dom"/>
</dbReference>
<dbReference type="SUPFAM" id="SSF57850">
    <property type="entry name" value="RING/U-box"/>
    <property type="match status" value="1"/>
</dbReference>
<evidence type="ECO:0000256" key="2">
    <source>
        <dbReference type="ARBA" id="ARBA00004906"/>
    </source>
</evidence>
<keyword evidence="7" id="KW-0833">Ubl conjugation pathway</keyword>
<name>A0A8J5F5I9_ZINOF</name>
<evidence type="ECO:0000313" key="15">
    <source>
        <dbReference type="Proteomes" id="UP000734854"/>
    </source>
</evidence>
<evidence type="ECO:0000259" key="11">
    <source>
        <dbReference type="PROSITE" id="PS50011"/>
    </source>
</evidence>
<dbReference type="Pfam" id="PF04434">
    <property type="entry name" value="SWIM"/>
    <property type="match status" value="1"/>
</dbReference>
<dbReference type="GO" id="GO:0008270">
    <property type="term" value="F:zinc ion binding"/>
    <property type="evidence" value="ECO:0007669"/>
    <property type="project" value="UniProtKB-KW"/>
</dbReference>
<dbReference type="PROSITE" id="PS50011">
    <property type="entry name" value="PROTEIN_KINASE_DOM"/>
    <property type="match status" value="1"/>
</dbReference>
<dbReference type="InterPro" id="IPR007527">
    <property type="entry name" value="Znf_SWIM"/>
</dbReference>
<feature type="region of interest" description="Disordered" evidence="10">
    <location>
        <begin position="580"/>
        <end position="602"/>
    </location>
</feature>
<dbReference type="InterPro" id="IPR011009">
    <property type="entry name" value="Kinase-like_dom_sf"/>
</dbReference>
<dbReference type="EC" id="2.3.2.27" evidence="3"/>
<evidence type="ECO:0000313" key="14">
    <source>
        <dbReference type="EMBL" id="KAG6483252.1"/>
    </source>
</evidence>
<protein>
    <recommendedName>
        <fullName evidence="3">RING-type E3 ubiquitin transferase</fullName>
        <ecNumber evidence="3">2.3.2.27</ecNumber>
    </recommendedName>
</protein>
<dbReference type="InterPro" id="IPR013083">
    <property type="entry name" value="Znf_RING/FYVE/PHD"/>
</dbReference>
<dbReference type="SUPFAM" id="SSF52402">
    <property type="entry name" value="Adenine nucleotide alpha hydrolases-like"/>
    <property type="match status" value="1"/>
</dbReference>
<dbReference type="SUPFAM" id="SSF56112">
    <property type="entry name" value="Protein kinase-like (PK-like)"/>
    <property type="match status" value="1"/>
</dbReference>
<feature type="domain" description="U-box" evidence="13">
    <location>
        <begin position="1370"/>
        <end position="1443"/>
    </location>
</feature>
<dbReference type="GO" id="GO:0005524">
    <property type="term" value="F:ATP binding"/>
    <property type="evidence" value="ECO:0007669"/>
    <property type="project" value="InterPro"/>
</dbReference>
<evidence type="ECO:0000256" key="9">
    <source>
        <dbReference type="PROSITE-ProRule" id="PRU00325"/>
    </source>
</evidence>
<keyword evidence="15" id="KW-1185">Reference proteome</keyword>
<evidence type="ECO:0000256" key="3">
    <source>
        <dbReference type="ARBA" id="ARBA00012483"/>
    </source>
</evidence>
<dbReference type="SMART" id="SM00575">
    <property type="entry name" value="ZnF_PMZ"/>
    <property type="match status" value="1"/>
</dbReference>
<dbReference type="PROSITE" id="PS51698">
    <property type="entry name" value="U_BOX"/>
    <property type="match status" value="1"/>
</dbReference>
<dbReference type="PANTHER" id="PTHR45647">
    <property type="entry name" value="OS02G0152300 PROTEIN"/>
    <property type="match status" value="1"/>
</dbReference>
<dbReference type="UniPathway" id="UPA00143"/>
<dbReference type="SUPFAM" id="SSF103657">
    <property type="entry name" value="BAR/IMD domain-like"/>
    <property type="match status" value="1"/>
</dbReference>
<keyword evidence="4" id="KW-0808">Transferase</keyword>
<proteinExistence type="predicted"/>
<dbReference type="Pfam" id="PF04564">
    <property type="entry name" value="U-box"/>
    <property type="match status" value="1"/>
</dbReference>
<keyword evidence="5" id="KW-0479">Metal-binding</keyword>
<dbReference type="InterPro" id="IPR006564">
    <property type="entry name" value="Znf_PMZ"/>
</dbReference>
<dbReference type="Proteomes" id="UP000734854">
    <property type="component" value="Unassembled WGS sequence"/>
</dbReference>
<dbReference type="InterPro" id="IPR014729">
    <property type="entry name" value="Rossmann-like_a/b/a_fold"/>
</dbReference>
<feature type="domain" description="Protein kinase" evidence="11">
    <location>
        <begin position="1089"/>
        <end position="1351"/>
    </location>
</feature>
<evidence type="ECO:0000256" key="8">
    <source>
        <dbReference type="ARBA" id="ARBA00022833"/>
    </source>
</evidence>
<dbReference type="InterPro" id="IPR004332">
    <property type="entry name" value="Transposase_MuDR"/>
</dbReference>
<feature type="domain" description="SWIM-type" evidence="12">
    <location>
        <begin position="487"/>
        <end position="531"/>
    </location>
</feature>
<dbReference type="CDD" id="cd16655">
    <property type="entry name" value="RING-Ubox_WDSUB1-like"/>
    <property type="match status" value="1"/>
</dbReference>
<dbReference type="Pfam" id="PF10551">
    <property type="entry name" value="MULE"/>
    <property type="match status" value="1"/>
</dbReference>
<dbReference type="InterPro" id="IPR003613">
    <property type="entry name" value="Ubox_domain"/>
</dbReference>
<dbReference type="InterPro" id="IPR027267">
    <property type="entry name" value="AH/BAR_dom_sf"/>
</dbReference>
<comment type="caution">
    <text evidence="14">The sequence shown here is derived from an EMBL/GenBank/DDBJ whole genome shotgun (WGS) entry which is preliminary data.</text>
</comment>
<keyword evidence="8" id="KW-0862">Zinc</keyword>
<dbReference type="InterPro" id="IPR051348">
    <property type="entry name" value="U-box_ubiquitin_ligases"/>
</dbReference>
<dbReference type="Gene3D" id="1.10.510.10">
    <property type="entry name" value="Transferase(Phosphotransferase) domain 1"/>
    <property type="match status" value="1"/>
</dbReference>
<evidence type="ECO:0000256" key="4">
    <source>
        <dbReference type="ARBA" id="ARBA00022679"/>
    </source>
</evidence>
<gene>
    <name evidence="14" type="ORF">ZIOFF_059894</name>
</gene>
<dbReference type="Gene3D" id="3.40.50.620">
    <property type="entry name" value="HUPs"/>
    <property type="match status" value="1"/>
</dbReference>
<dbReference type="InterPro" id="IPR001245">
    <property type="entry name" value="Ser-Thr/Tyr_kinase_cat_dom"/>
</dbReference>
<comment type="pathway">
    <text evidence="2">Protein modification; protein ubiquitination.</text>
</comment>
<accession>A0A8J5F5I9</accession>
<evidence type="ECO:0000256" key="6">
    <source>
        <dbReference type="ARBA" id="ARBA00022771"/>
    </source>
</evidence>
<comment type="catalytic activity">
    <reaction evidence="1">
        <text>S-ubiquitinyl-[E2 ubiquitin-conjugating enzyme]-L-cysteine + [acceptor protein]-L-lysine = [E2 ubiquitin-conjugating enzyme]-L-cysteine + N(6)-ubiquitinyl-[acceptor protein]-L-lysine.</text>
        <dbReference type="EC" id="2.3.2.27"/>
    </reaction>
</comment>
<dbReference type="GO" id="GO:0016567">
    <property type="term" value="P:protein ubiquitination"/>
    <property type="evidence" value="ECO:0007669"/>
    <property type="project" value="UniProtKB-UniPathway"/>
</dbReference>
<evidence type="ECO:0000259" key="12">
    <source>
        <dbReference type="PROSITE" id="PS50966"/>
    </source>
</evidence>
<dbReference type="InterPro" id="IPR018289">
    <property type="entry name" value="MULE_transposase_dom"/>
</dbReference>
<dbReference type="PANTHER" id="PTHR45647:SF65">
    <property type="entry name" value="U-BOX DOMAIN-CONTAINING PROTEIN KINASE FAMILY PROTEIN"/>
    <property type="match status" value="1"/>
</dbReference>
<dbReference type="GO" id="GO:0004672">
    <property type="term" value="F:protein kinase activity"/>
    <property type="evidence" value="ECO:0007669"/>
    <property type="project" value="InterPro"/>
</dbReference>
<evidence type="ECO:0000259" key="13">
    <source>
        <dbReference type="PROSITE" id="PS51698"/>
    </source>
</evidence>
<dbReference type="Pfam" id="PF03108">
    <property type="entry name" value="DBD_Tnp_Mut"/>
    <property type="match status" value="1"/>
</dbReference>
<dbReference type="InterPro" id="IPR008271">
    <property type="entry name" value="Ser/Thr_kinase_AS"/>
</dbReference>
<dbReference type="SMART" id="SM00504">
    <property type="entry name" value="Ubox"/>
    <property type="match status" value="1"/>
</dbReference>
<evidence type="ECO:0000256" key="1">
    <source>
        <dbReference type="ARBA" id="ARBA00000900"/>
    </source>
</evidence>
<dbReference type="PROSITE" id="PS00108">
    <property type="entry name" value="PROTEIN_KINASE_ST"/>
    <property type="match status" value="1"/>
</dbReference>
<sequence length="1445" mass="164267">MKGKMVVREDESEADICADSDDLNSLDDSDEDEVKNYPLFDPKKDFENLELKLGLVFNSKKEAKFTIESHCIRQGRPVKFVKNDNIRLWAKCNDDNCCWMIHVAKMTNDNCWQVRNFDGCHSHCVRDFKNKCVNSTWLGKTFAKKFSTNPKLGHLEFREEISTILQSDFSRKTAYMAKRKALKLVQGSVEEQFQQIRKYCAELKRSDVGATIVLKLTEDDEGPRFQRLYVCFSACKQGFKNACRRIIGVDGCFLKVEHGGQLLSAVGLDPNNNIFPICYAMVERETKDSCTWFLRLLDEDIGIGNDPHTWAFMSDKQKGLIPALESLFPDVEHRFCVRHLESNMKRDGFKSVAIKIAFWAATKATRIEEFQVHMAELKDIDTKAYGWLVNKPESQWCKAYFSTTSKSDILLNNMCESFNSFILDAREKPIIEMFEIIRNLLMGRFQKNRERAEKWKGRICSKIRDVLEKIYVEAIRYSPMKSDEMHYQITRSDDRRDQHSVDLLSRSCSCRKYDLTDIPCKHAVCAIWCKKDDPEAYVHPYYLVETYKRCYAARIMPINGSDLWPQCDLTPPLPPVYKEKVGRPAKLRRREPDEPPPSENKLRGVKKFTKCKLCGGSGHNKRTCNRTENVQHQEAVQQEPMTQQSAILPNNNLDPTRKEKLQVKRARQVGVNIEGNSGSISLINVNQSLNIHTPAFFKDGVSFTTVSRLQASVGVRDRRCTPSPASSSSSAEQCTPRRWMIATGGDSEAAIAVAVCGGLGGGRRSRRAVRWAADHLVPYARRVVLVHVIPAIASIPSPSGELVPVDLVGRDVVEMYVQDQKSKAQRVFFEFRRLCGTRNIDSIVLEGKDPASALLKYVSESGTRNLVLGYPTCSSHIETISRKLLGRGGVGSHSYTWSDRKSFVSTYSETTQFSAVHGGEQSNRILSVPTHKKFGFLASIKRMHLAVFRTMKKSEPLPGVSKLKKELQDTIAKYHQVCDDLVDAKTKVHLLSTECSEDEKKLKVASDREEALKRIAAEERTEHLEAVKEVEEAKQFSSHMQEALERQKTVGLAGKVSFEKSEIIDAYFLNSNWCRRYSKDEIEYATDNFSEAKKIGEGSCGSVYKCTLDHTSVAVKVLLQNAHDKKEQFLREVEILSQLHHPHMLLLLGVCLENACLVYEYMENGSLEDQLFGHGKKPLPCIIRFRILYEVACGLAFLHGNKPEPIVHRDLKPANILLDRNYVSKIGDVGLARLLYDVAPDELTEYKETILAGTFFYMDPEYQRTGTIRPKSDIYAWGVIALQLLTGKHPNGLIVSVENAIKQGTFSNLLNPSITDWALTEAERLAKLALQCTQLRCRDRPDLDLEILPVLEDILNKGNTYSNLKRNSMDVPKHFFCPILQEVMANPYVAADGYTYEYRAIKSWLGKYDTSPVTELRFSHRSVIPNLSLRSAIQEWKLQVAFSPL</sequence>
<evidence type="ECO:0000256" key="7">
    <source>
        <dbReference type="ARBA" id="ARBA00022786"/>
    </source>
</evidence>
<reference evidence="14 15" key="1">
    <citation type="submission" date="2020-08" db="EMBL/GenBank/DDBJ databases">
        <title>Plant Genome Project.</title>
        <authorList>
            <person name="Zhang R.-G."/>
        </authorList>
    </citation>
    <scope>NUCLEOTIDE SEQUENCE [LARGE SCALE GENOMIC DNA]</scope>
    <source>
        <tissue evidence="14">Rhizome</tissue>
    </source>
</reference>
<evidence type="ECO:0000256" key="10">
    <source>
        <dbReference type="SAM" id="MobiDB-lite"/>
    </source>
</evidence>
<dbReference type="Gene3D" id="3.30.40.10">
    <property type="entry name" value="Zinc/RING finger domain, C3HC4 (zinc finger)"/>
    <property type="match status" value="1"/>
</dbReference>